<feature type="compositionally biased region" description="Polar residues" evidence="1">
    <location>
        <begin position="32"/>
        <end position="45"/>
    </location>
</feature>
<proteinExistence type="predicted"/>
<feature type="region of interest" description="Disordered" evidence="1">
    <location>
        <begin position="32"/>
        <end position="140"/>
    </location>
</feature>
<protein>
    <submittedName>
        <fullName evidence="2">Uncharacterized protein</fullName>
    </submittedName>
</protein>
<dbReference type="EMBL" id="JAIWYP010000005">
    <property type="protein sequence ID" value="KAH3820431.1"/>
    <property type="molecule type" value="Genomic_DNA"/>
</dbReference>
<dbReference type="AlphaFoldDB" id="A0A9D4JQA5"/>
<keyword evidence="3" id="KW-1185">Reference proteome</keyword>
<evidence type="ECO:0000313" key="3">
    <source>
        <dbReference type="Proteomes" id="UP000828390"/>
    </source>
</evidence>
<dbReference type="Proteomes" id="UP000828390">
    <property type="component" value="Unassembled WGS sequence"/>
</dbReference>
<comment type="caution">
    <text evidence="2">The sequence shown here is derived from an EMBL/GenBank/DDBJ whole genome shotgun (WGS) entry which is preliminary data.</text>
</comment>
<organism evidence="2 3">
    <name type="scientific">Dreissena polymorpha</name>
    <name type="common">Zebra mussel</name>
    <name type="synonym">Mytilus polymorpha</name>
    <dbReference type="NCBI Taxonomy" id="45954"/>
    <lineage>
        <taxon>Eukaryota</taxon>
        <taxon>Metazoa</taxon>
        <taxon>Spiralia</taxon>
        <taxon>Lophotrochozoa</taxon>
        <taxon>Mollusca</taxon>
        <taxon>Bivalvia</taxon>
        <taxon>Autobranchia</taxon>
        <taxon>Heteroconchia</taxon>
        <taxon>Euheterodonta</taxon>
        <taxon>Imparidentia</taxon>
        <taxon>Neoheterodontei</taxon>
        <taxon>Myida</taxon>
        <taxon>Dreissenoidea</taxon>
        <taxon>Dreissenidae</taxon>
        <taxon>Dreissena</taxon>
    </lineage>
</organism>
<sequence length="140" mass="15560">IAKKKEQHLPKRFPNLGYLKWSKRPEKSLSTKTIIYKGTENQPSKFRQPELENATRKALPDKKSSSEAMNKHTECMEPELENAPRKACPEKQSASTDAVNQPSKSRQGGESAFRIETTGAGEGLKKGLSREAIGTMQGCQ</sequence>
<evidence type="ECO:0000313" key="2">
    <source>
        <dbReference type="EMBL" id="KAH3820431.1"/>
    </source>
</evidence>
<evidence type="ECO:0000256" key="1">
    <source>
        <dbReference type="SAM" id="MobiDB-lite"/>
    </source>
</evidence>
<feature type="non-terminal residue" evidence="2">
    <location>
        <position position="1"/>
    </location>
</feature>
<gene>
    <name evidence="2" type="ORF">DPMN_122177</name>
</gene>
<feature type="compositionally biased region" description="Polar residues" evidence="1">
    <location>
        <begin position="92"/>
        <end position="108"/>
    </location>
</feature>
<feature type="compositionally biased region" description="Basic and acidic residues" evidence="1">
    <location>
        <begin position="47"/>
        <end position="75"/>
    </location>
</feature>
<name>A0A9D4JQA5_DREPO</name>
<accession>A0A9D4JQA5</accession>
<reference evidence="2" key="2">
    <citation type="submission" date="2020-11" db="EMBL/GenBank/DDBJ databases">
        <authorList>
            <person name="McCartney M.A."/>
            <person name="Auch B."/>
            <person name="Kono T."/>
            <person name="Mallez S."/>
            <person name="Becker A."/>
            <person name="Gohl D.M."/>
            <person name="Silverstein K.A.T."/>
            <person name="Koren S."/>
            <person name="Bechman K.B."/>
            <person name="Herman A."/>
            <person name="Abrahante J.E."/>
            <person name="Garbe J."/>
        </authorList>
    </citation>
    <scope>NUCLEOTIDE SEQUENCE</scope>
    <source>
        <strain evidence="2">Duluth1</strain>
        <tissue evidence="2">Whole animal</tissue>
    </source>
</reference>
<reference evidence="2" key="1">
    <citation type="journal article" date="2019" name="bioRxiv">
        <title>The Genome of the Zebra Mussel, Dreissena polymorpha: A Resource for Invasive Species Research.</title>
        <authorList>
            <person name="McCartney M.A."/>
            <person name="Auch B."/>
            <person name="Kono T."/>
            <person name="Mallez S."/>
            <person name="Zhang Y."/>
            <person name="Obille A."/>
            <person name="Becker A."/>
            <person name="Abrahante J.E."/>
            <person name="Garbe J."/>
            <person name="Badalamenti J.P."/>
            <person name="Herman A."/>
            <person name="Mangelson H."/>
            <person name="Liachko I."/>
            <person name="Sullivan S."/>
            <person name="Sone E.D."/>
            <person name="Koren S."/>
            <person name="Silverstein K.A.T."/>
            <person name="Beckman K.B."/>
            <person name="Gohl D.M."/>
        </authorList>
    </citation>
    <scope>NUCLEOTIDE SEQUENCE</scope>
    <source>
        <strain evidence="2">Duluth1</strain>
        <tissue evidence="2">Whole animal</tissue>
    </source>
</reference>